<dbReference type="Proteomes" id="UP000030013">
    <property type="component" value="Unassembled WGS sequence"/>
</dbReference>
<evidence type="ECO:0000313" key="1">
    <source>
        <dbReference type="EMBL" id="KGN39845.1"/>
    </source>
</evidence>
<gene>
    <name evidence="1" type="ORF">N801_18670</name>
</gene>
<keyword evidence="2" id="KW-1185">Reference proteome</keyword>
<evidence type="ECO:0000313" key="2">
    <source>
        <dbReference type="Proteomes" id="UP000030013"/>
    </source>
</evidence>
<protein>
    <submittedName>
        <fullName evidence="1">Uncharacterized protein</fullName>
    </submittedName>
</protein>
<dbReference type="EMBL" id="AVPL01000067">
    <property type="protein sequence ID" value="KGN39845.1"/>
    <property type="molecule type" value="Genomic_DNA"/>
</dbReference>
<reference evidence="1 2" key="1">
    <citation type="submission" date="2013-08" db="EMBL/GenBank/DDBJ databases">
        <title>The genome sequence of Knoellia aerolata.</title>
        <authorList>
            <person name="Zhu W."/>
            <person name="Wang G."/>
        </authorList>
    </citation>
    <scope>NUCLEOTIDE SEQUENCE [LARGE SCALE GENOMIC DNA]</scope>
    <source>
        <strain evidence="1 2">DSM 18566</strain>
    </source>
</reference>
<proteinExistence type="predicted"/>
<accession>A0A0A0JQT8</accession>
<comment type="caution">
    <text evidence="1">The sequence shown here is derived from an EMBL/GenBank/DDBJ whole genome shotgun (WGS) entry which is preliminary data.</text>
</comment>
<sequence>MIASVRRVSRIASAPMRRWPRTRVRSLGSMATLDYAVRP</sequence>
<dbReference type="AlphaFoldDB" id="A0A0A0JQT8"/>
<organism evidence="1 2">
    <name type="scientific">Knoellia aerolata DSM 18566</name>
    <dbReference type="NCBI Taxonomy" id="1385519"/>
    <lineage>
        <taxon>Bacteria</taxon>
        <taxon>Bacillati</taxon>
        <taxon>Actinomycetota</taxon>
        <taxon>Actinomycetes</taxon>
        <taxon>Micrococcales</taxon>
        <taxon>Intrasporangiaceae</taxon>
        <taxon>Knoellia</taxon>
    </lineage>
</organism>
<name>A0A0A0JQT8_9MICO</name>